<comment type="caution">
    <text evidence="1">The sequence shown here is derived from an EMBL/GenBank/DDBJ whole genome shotgun (WGS) entry which is preliminary data.</text>
</comment>
<evidence type="ECO:0000313" key="1">
    <source>
        <dbReference type="EMBL" id="MEN3070348.1"/>
    </source>
</evidence>
<proteinExistence type="predicted"/>
<sequence>MNPRGKSLETSSKAVSGSDRALANLLHLLGLYMREGKCPDCEQRVAEAVCGQLALIANSTKVSPVLREACLEMLDHWLGQAAADPHCGSGAGSAPA</sequence>
<dbReference type="EMBL" id="JBDIVE010000012">
    <property type="protein sequence ID" value="MEN3070348.1"/>
    <property type="molecule type" value="Genomic_DNA"/>
</dbReference>
<dbReference type="Proteomes" id="UP001410394">
    <property type="component" value="Unassembled WGS sequence"/>
</dbReference>
<protein>
    <submittedName>
        <fullName evidence="1">Uncharacterized protein</fullName>
    </submittedName>
</protein>
<keyword evidence="2" id="KW-1185">Reference proteome</keyword>
<name>A0ABU9Z374_9RHOO</name>
<dbReference type="RefSeq" id="WP_345921127.1">
    <property type="nucleotide sequence ID" value="NZ_JBDIVE010000012.1"/>
</dbReference>
<accession>A0ABU9Z374</accession>
<evidence type="ECO:0000313" key="2">
    <source>
        <dbReference type="Proteomes" id="UP001410394"/>
    </source>
</evidence>
<gene>
    <name evidence="1" type="ORF">ABDB84_17825</name>
</gene>
<organism evidence="1 2">
    <name type="scientific">Uliginosibacterium sediminicola</name>
    <dbReference type="NCBI Taxonomy" id="2024550"/>
    <lineage>
        <taxon>Bacteria</taxon>
        <taxon>Pseudomonadati</taxon>
        <taxon>Pseudomonadota</taxon>
        <taxon>Betaproteobacteria</taxon>
        <taxon>Rhodocyclales</taxon>
        <taxon>Zoogloeaceae</taxon>
        <taxon>Uliginosibacterium</taxon>
    </lineage>
</organism>
<reference evidence="1 2" key="1">
    <citation type="journal article" date="2018" name="Int. J. Syst. Evol. Microbiol.">
        <title>Uliginosibacterium sediminicola sp. nov., isolated from freshwater sediment.</title>
        <authorList>
            <person name="Hwang W.M."/>
            <person name="Kim S.M."/>
            <person name="Kang K."/>
            <person name="Ahn T.Y."/>
        </authorList>
    </citation>
    <scope>NUCLEOTIDE SEQUENCE [LARGE SCALE GENOMIC DNA]</scope>
    <source>
        <strain evidence="1 2">M1-21</strain>
    </source>
</reference>